<protein>
    <submittedName>
        <fullName evidence="8">Lipopolysaccharide biosynthesis protein</fullName>
    </submittedName>
</protein>
<organism evidence="8 9">
    <name type="scientific">Candidatus Anoxymicrobium japonicum</name>
    <dbReference type="NCBI Taxonomy" id="2013648"/>
    <lineage>
        <taxon>Bacteria</taxon>
        <taxon>Bacillati</taxon>
        <taxon>Actinomycetota</taxon>
        <taxon>Candidatus Geothermincolia</taxon>
        <taxon>Candidatus Geothermincolales</taxon>
        <taxon>Candidatus Anoxymicrobiaceae</taxon>
        <taxon>Candidatus Anoxymicrobium</taxon>
    </lineage>
</organism>
<reference evidence="8 9" key="1">
    <citation type="journal article" date="2017" name="ISME J.">
        <title>Potential for microbial H2 and metal transformations associated with novel bacteria and archaea in deep terrestrial subsurface sediments.</title>
        <authorList>
            <person name="Hernsdorf A.W."/>
            <person name="Amano Y."/>
            <person name="Miyakawa K."/>
            <person name="Ise K."/>
            <person name="Suzuki Y."/>
            <person name="Anantharaman K."/>
            <person name="Probst A."/>
            <person name="Burstein D."/>
            <person name="Thomas B.C."/>
            <person name="Banfield J.F."/>
        </authorList>
    </citation>
    <scope>NUCLEOTIDE SEQUENCE [LARGE SCALE GENOMIC DNA]</scope>
    <source>
        <strain evidence="8">HGW-Actinobacteria-3</strain>
    </source>
</reference>
<comment type="subcellular location">
    <subcellularLocation>
        <location evidence="1">Cell membrane</location>
        <topology evidence="1">Multi-pass membrane protein</topology>
    </subcellularLocation>
</comment>
<evidence type="ECO:0000313" key="9">
    <source>
        <dbReference type="Proteomes" id="UP000233654"/>
    </source>
</evidence>
<dbReference type="EMBL" id="PHEX01000035">
    <property type="protein sequence ID" value="PKQ28050.1"/>
    <property type="molecule type" value="Genomic_DNA"/>
</dbReference>
<proteinExistence type="inferred from homology"/>
<feature type="transmembrane region" description="Helical" evidence="7">
    <location>
        <begin position="49"/>
        <end position="73"/>
    </location>
</feature>
<name>A0A2N3G5Q5_9ACTN</name>
<evidence type="ECO:0000256" key="3">
    <source>
        <dbReference type="ARBA" id="ARBA00022475"/>
    </source>
</evidence>
<feature type="transmembrane region" description="Helical" evidence="7">
    <location>
        <begin position="85"/>
        <end position="108"/>
    </location>
</feature>
<evidence type="ECO:0000256" key="6">
    <source>
        <dbReference type="ARBA" id="ARBA00023136"/>
    </source>
</evidence>
<feature type="transmembrane region" description="Helical" evidence="7">
    <location>
        <begin position="420"/>
        <end position="440"/>
    </location>
</feature>
<evidence type="ECO:0000256" key="5">
    <source>
        <dbReference type="ARBA" id="ARBA00022989"/>
    </source>
</evidence>
<feature type="transmembrane region" description="Helical" evidence="7">
    <location>
        <begin position="360"/>
        <end position="380"/>
    </location>
</feature>
<feature type="transmembrane region" description="Helical" evidence="7">
    <location>
        <begin position="291"/>
        <end position="310"/>
    </location>
</feature>
<accession>A0A2N3G5Q5</accession>
<feature type="transmembrane region" description="Helical" evidence="7">
    <location>
        <begin position="446"/>
        <end position="468"/>
    </location>
</feature>
<evidence type="ECO:0000256" key="1">
    <source>
        <dbReference type="ARBA" id="ARBA00004651"/>
    </source>
</evidence>
<dbReference type="PANTHER" id="PTHR30250:SF10">
    <property type="entry name" value="LIPOPOLYSACCHARIDE BIOSYNTHESIS PROTEIN WZXC"/>
    <property type="match status" value="1"/>
</dbReference>
<feature type="transmembrane region" description="Helical" evidence="7">
    <location>
        <begin position="178"/>
        <end position="197"/>
    </location>
</feature>
<sequence>MSLSKRPNKAVSAARGAVLVVAMRWVDRLIGLVSTLILARLLLPEDFGIVAMASVVVGLIDTLLDLGVGSALIQNRDAGREDFDTAWTLRIIQALGASLILWFTAPLAAEYFRDARVLDVIRFMALAMLIGGFENIGIVSFQKNMEFGSDFRFFFFRRLAGFIVTITLAFWLHSYWAMVIGALAGRSAGVGLSFWMHDFRPRISFSRFRKLWSFSQWVLIRNLGVYGQNQLDKFLVGRRTDATTMGAYTLADEVAAMPTTELLAPLGRVLFPVFVKAADDAEKLRAVFCKAIGVQSLLALPAGVGLALVARDAVLVLLGDKWLIAVPFLEVLALISIFGALSHSSAYLLLSLGMLRLQAWLAWAQLVLIGALVLVFFPQGDVLGVAYARLLTSGCGLLIITGLVVAYVEAVQWMDFCRHTWRPLLASGTMAACLIAMPIASLNMPLMRLFVHIGAGAVFYGVSLLLLWRLCGCPDGAETYLLEQVGMKGRLLRWMRV</sequence>
<keyword evidence="3" id="KW-1003">Cell membrane</keyword>
<feature type="transmembrane region" description="Helical" evidence="7">
    <location>
        <begin position="322"/>
        <end position="348"/>
    </location>
</feature>
<comment type="caution">
    <text evidence="8">The sequence shown here is derived from an EMBL/GenBank/DDBJ whole genome shotgun (WGS) entry which is preliminary data.</text>
</comment>
<dbReference type="Proteomes" id="UP000233654">
    <property type="component" value="Unassembled WGS sequence"/>
</dbReference>
<dbReference type="AlphaFoldDB" id="A0A2N3G5Q5"/>
<dbReference type="PANTHER" id="PTHR30250">
    <property type="entry name" value="PST FAMILY PREDICTED COLANIC ACID TRANSPORTER"/>
    <property type="match status" value="1"/>
</dbReference>
<evidence type="ECO:0000313" key="8">
    <source>
        <dbReference type="EMBL" id="PKQ28050.1"/>
    </source>
</evidence>
<gene>
    <name evidence="8" type="ORF">CVT63_04790</name>
</gene>
<evidence type="ECO:0000256" key="7">
    <source>
        <dbReference type="SAM" id="Phobius"/>
    </source>
</evidence>
<dbReference type="InterPro" id="IPR050833">
    <property type="entry name" value="Poly_Biosynth_Transport"/>
</dbReference>
<feature type="transmembrane region" description="Helical" evidence="7">
    <location>
        <begin position="386"/>
        <end position="408"/>
    </location>
</feature>
<dbReference type="CDD" id="cd13127">
    <property type="entry name" value="MATE_tuaB_like"/>
    <property type="match status" value="1"/>
</dbReference>
<keyword evidence="6 7" id="KW-0472">Membrane</keyword>
<comment type="similarity">
    <text evidence="2">Belongs to the polysaccharide synthase family.</text>
</comment>
<evidence type="ECO:0000256" key="4">
    <source>
        <dbReference type="ARBA" id="ARBA00022692"/>
    </source>
</evidence>
<evidence type="ECO:0000256" key="2">
    <source>
        <dbReference type="ARBA" id="ARBA00007430"/>
    </source>
</evidence>
<keyword evidence="5 7" id="KW-1133">Transmembrane helix</keyword>
<dbReference type="Pfam" id="PF13440">
    <property type="entry name" value="Polysacc_synt_3"/>
    <property type="match status" value="1"/>
</dbReference>
<feature type="transmembrane region" description="Helical" evidence="7">
    <location>
        <begin position="120"/>
        <end position="141"/>
    </location>
</feature>
<dbReference type="GO" id="GO:0005886">
    <property type="term" value="C:plasma membrane"/>
    <property type="evidence" value="ECO:0007669"/>
    <property type="project" value="UniProtKB-SubCell"/>
</dbReference>
<feature type="transmembrane region" description="Helical" evidence="7">
    <location>
        <begin position="153"/>
        <end position="172"/>
    </location>
</feature>
<keyword evidence="4 7" id="KW-0812">Transmembrane</keyword>